<keyword evidence="12" id="KW-1133">Transmembrane helix</keyword>
<evidence type="ECO:0000256" key="11">
    <source>
        <dbReference type="SAM" id="MobiDB-lite"/>
    </source>
</evidence>
<feature type="transmembrane region" description="Helical" evidence="12">
    <location>
        <begin position="1208"/>
        <end position="1226"/>
    </location>
</feature>
<dbReference type="Pfam" id="PF00128">
    <property type="entry name" value="Alpha-amylase"/>
    <property type="match status" value="2"/>
</dbReference>
<organism evidence="15 16">
    <name type="scientific">Metabacillus idriensis</name>
    <dbReference type="NCBI Taxonomy" id="324768"/>
    <lineage>
        <taxon>Bacteria</taxon>
        <taxon>Bacillati</taxon>
        <taxon>Bacillota</taxon>
        <taxon>Bacilli</taxon>
        <taxon>Bacillales</taxon>
        <taxon>Bacillaceae</taxon>
        <taxon>Metabacillus</taxon>
    </lineage>
</organism>
<dbReference type="Gene3D" id="3.20.20.80">
    <property type="entry name" value="Glycosidases"/>
    <property type="match status" value="1"/>
</dbReference>
<dbReference type="PANTHER" id="PTHR10357:SF215">
    <property type="entry name" value="ALPHA-AMYLASE 1"/>
    <property type="match status" value="1"/>
</dbReference>
<feature type="region of interest" description="Disordered" evidence="11">
    <location>
        <begin position="1141"/>
        <end position="1202"/>
    </location>
</feature>
<keyword evidence="9" id="KW-0572">Peptidoglycan-anchor</keyword>
<reference evidence="15 16" key="1">
    <citation type="submission" date="2019-11" db="EMBL/GenBank/DDBJ databases">
        <title>Bacillus idriensis genome.</title>
        <authorList>
            <person name="Konopka E.N."/>
            <person name="Newman J.D."/>
        </authorList>
    </citation>
    <scope>NUCLEOTIDE SEQUENCE [LARGE SCALE GENOMIC DNA]</scope>
    <source>
        <strain evidence="15 16">DSM 19097</strain>
    </source>
</reference>
<dbReference type="InterPro" id="IPR019931">
    <property type="entry name" value="LPXTG_anchor"/>
</dbReference>
<evidence type="ECO:0000256" key="1">
    <source>
        <dbReference type="ARBA" id="ARBA00001913"/>
    </source>
</evidence>
<dbReference type="CDD" id="cd10315">
    <property type="entry name" value="CBM41_pullulanase"/>
    <property type="match status" value="1"/>
</dbReference>
<dbReference type="SUPFAM" id="SSF51011">
    <property type="entry name" value="Glycosyl hydrolase domain"/>
    <property type="match status" value="1"/>
</dbReference>
<dbReference type="RefSeq" id="WP_154319154.1">
    <property type="nucleotide sequence ID" value="NZ_CAJGAA010000008.1"/>
</dbReference>
<feature type="compositionally biased region" description="Basic and acidic residues" evidence="11">
    <location>
        <begin position="1177"/>
        <end position="1197"/>
    </location>
</feature>
<dbReference type="AlphaFoldDB" id="A0A6I2MBD9"/>
<evidence type="ECO:0000256" key="10">
    <source>
        <dbReference type="ARBA" id="ARBA00023295"/>
    </source>
</evidence>
<gene>
    <name evidence="15" type="ORF">GJU41_17265</name>
</gene>
<dbReference type="InterPro" id="IPR006047">
    <property type="entry name" value="GH13_cat_dom"/>
</dbReference>
<evidence type="ECO:0000313" key="15">
    <source>
        <dbReference type="EMBL" id="MRX55715.1"/>
    </source>
</evidence>
<dbReference type="InterPro" id="IPR013784">
    <property type="entry name" value="Carb-bd-like_fold"/>
</dbReference>
<evidence type="ECO:0000256" key="8">
    <source>
        <dbReference type="ARBA" id="ARBA00022801"/>
    </source>
</evidence>
<name>A0A6I2MBD9_9BACI</name>
<evidence type="ECO:0000256" key="2">
    <source>
        <dbReference type="ARBA" id="ARBA00004168"/>
    </source>
</evidence>
<keyword evidence="16" id="KW-1185">Reference proteome</keyword>
<proteinExistence type="inferred from homology"/>
<keyword evidence="12" id="KW-0472">Membrane</keyword>
<dbReference type="GO" id="GO:0046872">
    <property type="term" value="F:metal ion binding"/>
    <property type="evidence" value="ECO:0007669"/>
    <property type="project" value="UniProtKB-KW"/>
</dbReference>
<dbReference type="Pfam" id="PF13205">
    <property type="entry name" value="Big_5"/>
    <property type="match status" value="1"/>
</dbReference>
<dbReference type="Proteomes" id="UP000441585">
    <property type="component" value="Unassembled WGS sequence"/>
</dbReference>
<keyword evidence="7 13" id="KW-0732">Signal</keyword>
<evidence type="ECO:0000256" key="13">
    <source>
        <dbReference type="SAM" id="SignalP"/>
    </source>
</evidence>
<keyword evidence="5" id="KW-0964">Secreted</keyword>
<dbReference type="Pfam" id="PF00746">
    <property type="entry name" value="Gram_pos_anchor"/>
    <property type="match status" value="1"/>
</dbReference>
<comment type="caution">
    <text evidence="15">The sequence shown here is derived from an EMBL/GenBank/DDBJ whole genome shotgun (WGS) entry which is preliminary data.</text>
</comment>
<evidence type="ECO:0000256" key="7">
    <source>
        <dbReference type="ARBA" id="ARBA00022729"/>
    </source>
</evidence>
<evidence type="ECO:0000256" key="3">
    <source>
        <dbReference type="ARBA" id="ARBA00008061"/>
    </source>
</evidence>
<evidence type="ECO:0000256" key="6">
    <source>
        <dbReference type="ARBA" id="ARBA00022723"/>
    </source>
</evidence>
<comment type="similarity">
    <text evidence="3">Belongs to the glycosyl hydrolase 13 family.</text>
</comment>
<evidence type="ECO:0000256" key="12">
    <source>
        <dbReference type="SAM" id="Phobius"/>
    </source>
</evidence>
<feature type="chain" id="PRO_5026162485" evidence="13">
    <location>
        <begin position="31"/>
        <end position="1233"/>
    </location>
</feature>
<dbReference type="InterPro" id="IPR017853">
    <property type="entry name" value="GH"/>
</dbReference>
<sequence>MRRKTSKWISILLIILLMASGVMSSWQVFAAEQNVITVDGNGEDWAGIEPMAISDNPGYEGFHLGDVHLKNDSQFLYYWAEAKNVPNWGDNGMYLNVAINVNNEDSKVEGNPWGAPFHFGGTDAKPQFHIVSRVKNDHEIAGAALYSAEDFNHPKLSTWENIKGAQFAADRTKGFEGRIPLSELGLENDDRLKAIAVLSGNTASEHGAFDVSPEAEGNNTAVSWNEKDQPNGQSVYSKEYTLNGISDAEQLELTSAAPADGDEDVKTTSPIILTFNESIKLGQTDGISLKENGGQAVTAAITADANQLKIVPETLQKAQDYTLTVPKQAITGEKSGTELKQDLSLSFKTSEMKSPVKRHVQFTYSREDADYDGWNIWTWQTGLEDGEKRFTEETDQGAVSTFEIGAEASNIGFVIRKGQDWAVKDPYDQDRYIETDPDQPLTKVFVESGKAEFHTVPAIKGPVISEGKATFFYRDQELFENNAMSDIEHVKIKIDGKQFDMKYDKKNEYFTYTFDIPEEGKYEYSYLVTKGGTTNEVTDPYYEQSYIDYVIPKVKMKASVFPKEVTSNQNAVLSLDIKSDQETIQFSDMYADASSLGGPEVLQIDPALKEVSLSVKDSVPAGDKEIPVTAVDEFGNKHTAKAAVSVKPRVSGGEGDFDWDEARIYFMLTDRFYDGDKGNNDPNHEGYDVNHPETYHGGDFKGITKKLDYLDDLGINTIWITPIVDNIDWDLRHNKSGNQYGYHGYWAKDFSKLDEHLGEMDDLNELLDKVHERNMKVMVDVVLNHTGYGLKETDKNEQNIPNFPGDEDRERFKGMLRSGGTDVIKGELAGLPDLITEDPAVRKQIIDWQTAWASHKTKKGNAIDYFRVDTVKHVEDTTWKVFKNELTKVNPNFKMIGEYYGGGIDNTGCYLNSGQMDSLLDFNFKYDARDFINGEIEAVEARLEERNGKLSNTAAMGQFLSSHDEDGFLLAHAGGDKSKQKIAAALQITAKGQPVIYYGEELGQTGKHAGDMDKGEFNENRYNLDWDNTENNDLLAHYQKLLNIRKDYSRVFSKGERTKVAGSNEDGYLVFNRDYKDQSLVIGINTTEDEQQITIDVPFEKSEKIIDLYSGKKYKVSSEKQVTVDLVERDLGGTFILALENDMTEPPADGENLPGPSDDDEEKPDTGGGTVPGPNEPNKKDDSDRISSGETDSKNDNSNKLPLTATNTYTYMVIGAVLLIIGTILFRKKHQKT</sequence>
<accession>A0A6I2MBD9</accession>
<dbReference type="Pfam" id="PF03714">
    <property type="entry name" value="PUD"/>
    <property type="match status" value="1"/>
</dbReference>
<dbReference type="SUPFAM" id="SSF51445">
    <property type="entry name" value="(Trans)glycosidases"/>
    <property type="match status" value="1"/>
</dbReference>
<protein>
    <submittedName>
        <fullName evidence="15">LPXTG cell wall anchor domain-containing protein</fullName>
    </submittedName>
</protein>
<keyword evidence="8" id="KW-0378">Hydrolase</keyword>
<dbReference type="NCBIfam" id="TIGR01167">
    <property type="entry name" value="LPXTG_anchor"/>
    <property type="match status" value="1"/>
</dbReference>
<dbReference type="GO" id="GO:0016798">
    <property type="term" value="F:hydrolase activity, acting on glycosyl bonds"/>
    <property type="evidence" value="ECO:0007669"/>
    <property type="project" value="UniProtKB-KW"/>
</dbReference>
<evidence type="ECO:0000256" key="9">
    <source>
        <dbReference type="ARBA" id="ARBA00023088"/>
    </source>
</evidence>
<keyword evidence="10" id="KW-0326">Glycosidase</keyword>
<keyword evidence="4" id="KW-0134">Cell wall</keyword>
<dbReference type="EMBL" id="WKKF01000006">
    <property type="protein sequence ID" value="MRX55715.1"/>
    <property type="molecule type" value="Genomic_DNA"/>
</dbReference>
<dbReference type="Gene3D" id="2.60.40.1110">
    <property type="match status" value="1"/>
</dbReference>
<dbReference type="InterPro" id="IPR013780">
    <property type="entry name" value="Glyco_hydro_b"/>
</dbReference>
<keyword evidence="12" id="KW-0812">Transmembrane</keyword>
<dbReference type="SUPFAM" id="SSF49452">
    <property type="entry name" value="Starch-binding domain-like"/>
    <property type="match status" value="1"/>
</dbReference>
<feature type="signal peptide" evidence="13">
    <location>
        <begin position="1"/>
        <end position="30"/>
    </location>
</feature>
<evidence type="ECO:0000259" key="14">
    <source>
        <dbReference type="SMART" id="SM00642"/>
    </source>
</evidence>
<evidence type="ECO:0000256" key="5">
    <source>
        <dbReference type="ARBA" id="ARBA00022525"/>
    </source>
</evidence>
<feature type="domain" description="Glycosyl hydrolase family 13 catalytic" evidence="14">
    <location>
        <begin position="666"/>
        <end position="1045"/>
    </location>
</feature>
<evidence type="ECO:0000313" key="16">
    <source>
        <dbReference type="Proteomes" id="UP000441585"/>
    </source>
</evidence>
<evidence type="ECO:0000256" key="4">
    <source>
        <dbReference type="ARBA" id="ARBA00022512"/>
    </source>
</evidence>
<dbReference type="Gene3D" id="2.60.40.1180">
    <property type="entry name" value="Golgi alpha-mannosidase II"/>
    <property type="match status" value="1"/>
</dbReference>
<dbReference type="SMART" id="SM00642">
    <property type="entry name" value="Aamy"/>
    <property type="match status" value="1"/>
</dbReference>
<dbReference type="InterPro" id="IPR005323">
    <property type="entry name" value="CBM41_pullulanase"/>
</dbReference>
<dbReference type="GO" id="GO:0005975">
    <property type="term" value="P:carbohydrate metabolic process"/>
    <property type="evidence" value="ECO:0007669"/>
    <property type="project" value="InterPro"/>
</dbReference>
<dbReference type="PANTHER" id="PTHR10357">
    <property type="entry name" value="ALPHA-AMYLASE FAMILY MEMBER"/>
    <property type="match status" value="1"/>
</dbReference>
<comment type="subcellular location">
    <subcellularLocation>
        <location evidence="2">Secreted</location>
        <location evidence="2">Cell wall</location>
        <topology evidence="2">Peptidoglycan-anchor</topology>
    </subcellularLocation>
</comment>
<dbReference type="GO" id="GO:0030246">
    <property type="term" value="F:carbohydrate binding"/>
    <property type="evidence" value="ECO:0007669"/>
    <property type="project" value="InterPro"/>
</dbReference>
<dbReference type="InterPro" id="IPR032812">
    <property type="entry name" value="SbsA_Ig"/>
</dbReference>
<keyword evidence="6" id="KW-0479">Metal-binding</keyword>
<comment type="cofactor">
    <cofactor evidence="1">
        <name>Ca(2+)</name>
        <dbReference type="ChEBI" id="CHEBI:29108"/>
    </cofactor>
</comment>